<evidence type="ECO:0000313" key="4">
    <source>
        <dbReference type="EMBL" id="MDO5985811.1"/>
    </source>
</evidence>
<keyword evidence="1" id="KW-1133">Transmembrane helix</keyword>
<keyword evidence="1" id="KW-0812">Transmembrane</keyword>
<evidence type="ECO:0000313" key="5">
    <source>
        <dbReference type="Proteomes" id="UP001176891"/>
    </source>
</evidence>
<accession>A0ABT8WVV7</accession>
<dbReference type="Gene3D" id="3.55.50.30">
    <property type="match status" value="1"/>
</dbReference>
<name>A0ABT8WVV7_9FLAO</name>
<keyword evidence="1" id="KW-0472">Membrane</keyword>
<dbReference type="PANTHER" id="PTHR30273">
    <property type="entry name" value="PERIPLASMIC SIGNAL SENSOR AND SIGMA FACTOR ACTIVATOR FECR-RELATED"/>
    <property type="match status" value="1"/>
</dbReference>
<dbReference type="PANTHER" id="PTHR30273:SF2">
    <property type="entry name" value="PROTEIN FECR"/>
    <property type="match status" value="1"/>
</dbReference>
<sequence length="386" mass="43960">MKQKEINNKDFQILIEKYLDGKIALDEIKLLINYYESFQKSHEWVEALGSKNKIKQRVLINILEALQEEDSKVVPLYKTILFKYAVASIIVLLVALSFTFNRKDSSFTKTPTLAAEQNNIQVGTNKAVLTLNDGSNIALEKGLNFTNNNSSSNGESIVYNGVKEAKIETTYNYLTVPRGGEYMVKLSDGTQVWLNSESRLKYPVHFIKGATRKVELLYGEAYFNVSSSENHNGSSFKVIMNTQEVEVLGTEFNIKAYKDENLVETTLIEGSITVDNHSMVQKLEPNYQTVLNKTNNTLVVSIADVNFVTSWKRGMFSFKKKPLKDIMKVISRWYDVDIVFQDKSLENLEFKGALSKHQSIEEILNQIKLTKNINAYDIENNTIILK</sequence>
<feature type="transmembrane region" description="Helical" evidence="1">
    <location>
        <begin position="81"/>
        <end position="100"/>
    </location>
</feature>
<dbReference type="Pfam" id="PF16344">
    <property type="entry name" value="FecR_C"/>
    <property type="match status" value="1"/>
</dbReference>
<dbReference type="RefSeq" id="WP_303280357.1">
    <property type="nucleotide sequence ID" value="NZ_BAABCZ010000016.1"/>
</dbReference>
<dbReference type="InterPro" id="IPR032508">
    <property type="entry name" value="FecR_C"/>
</dbReference>
<evidence type="ECO:0000259" key="3">
    <source>
        <dbReference type="Pfam" id="PF16344"/>
    </source>
</evidence>
<gene>
    <name evidence="4" type="ORF">Q4Q39_00205</name>
</gene>
<dbReference type="InterPro" id="IPR006860">
    <property type="entry name" value="FecR"/>
</dbReference>
<dbReference type="Gene3D" id="2.60.120.1440">
    <property type="match status" value="1"/>
</dbReference>
<dbReference type="EMBL" id="JAUOEM010000001">
    <property type="protein sequence ID" value="MDO5985811.1"/>
    <property type="molecule type" value="Genomic_DNA"/>
</dbReference>
<keyword evidence="5" id="KW-1185">Reference proteome</keyword>
<evidence type="ECO:0000259" key="2">
    <source>
        <dbReference type="Pfam" id="PF04773"/>
    </source>
</evidence>
<feature type="domain" description="Protein FecR C-terminal" evidence="3">
    <location>
        <begin position="316"/>
        <end position="385"/>
    </location>
</feature>
<dbReference type="Pfam" id="PF04773">
    <property type="entry name" value="FecR"/>
    <property type="match status" value="1"/>
</dbReference>
<feature type="domain" description="FecR protein" evidence="2">
    <location>
        <begin position="176"/>
        <end position="272"/>
    </location>
</feature>
<dbReference type="InterPro" id="IPR012373">
    <property type="entry name" value="Ferrdict_sens_TM"/>
</dbReference>
<comment type="caution">
    <text evidence="4">The sequence shown here is derived from an EMBL/GenBank/DDBJ whole genome shotgun (WGS) entry which is preliminary data.</text>
</comment>
<organism evidence="4 5">
    <name type="scientific">Flavivirga amylovorans</name>
    <dbReference type="NCBI Taxonomy" id="870486"/>
    <lineage>
        <taxon>Bacteria</taxon>
        <taxon>Pseudomonadati</taxon>
        <taxon>Bacteroidota</taxon>
        <taxon>Flavobacteriia</taxon>
        <taxon>Flavobacteriales</taxon>
        <taxon>Flavobacteriaceae</taxon>
        <taxon>Flavivirga</taxon>
    </lineage>
</organism>
<protein>
    <submittedName>
        <fullName evidence="4">DUF4974 domain-containing protein</fullName>
    </submittedName>
</protein>
<proteinExistence type="predicted"/>
<reference evidence="4" key="1">
    <citation type="submission" date="2023-07" db="EMBL/GenBank/DDBJ databases">
        <title>Two novel species in the genus Flavivirga.</title>
        <authorList>
            <person name="Kwon K."/>
        </authorList>
    </citation>
    <scope>NUCLEOTIDE SEQUENCE</scope>
    <source>
        <strain evidence="4">KACC 14157</strain>
    </source>
</reference>
<dbReference type="Proteomes" id="UP001176891">
    <property type="component" value="Unassembled WGS sequence"/>
</dbReference>
<evidence type="ECO:0000256" key="1">
    <source>
        <dbReference type="SAM" id="Phobius"/>
    </source>
</evidence>